<dbReference type="EMBL" id="JNBS01002020">
    <property type="protein sequence ID" value="OQR95850.1"/>
    <property type="molecule type" value="Genomic_DNA"/>
</dbReference>
<comment type="caution">
    <text evidence="2">The sequence shown here is derived from an EMBL/GenBank/DDBJ whole genome shotgun (WGS) entry which is preliminary data.</text>
</comment>
<evidence type="ECO:0000313" key="3">
    <source>
        <dbReference type="Proteomes" id="UP000243217"/>
    </source>
</evidence>
<dbReference type="AlphaFoldDB" id="A0A1V9ZDC6"/>
<keyword evidence="1" id="KW-0812">Transmembrane</keyword>
<reference evidence="2 3" key="1">
    <citation type="journal article" date="2014" name="Genome Biol. Evol.">
        <title>The secreted proteins of Achlya hypogyna and Thraustotheca clavata identify the ancestral oomycete secretome and reveal gene acquisitions by horizontal gene transfer.</title>
        <authorList>
            <person name="Misner I."/>
            <person name="Blouin N."/>
            <person name="Leonard G."/>
            <person name="Richards T.A."/>
            <person name="Lane C.E."/>
        </authorList>
    </citation>
    <scope>NUCLEOTIDE SEQUENCE [LARGE SCALE GENOMIC DNA]</scope>
    <source>
        <strain evidence="2 3">ATCC 34112</strain>
    </source>
</reference>
<accession>A0A1V9ZDC6</accession>
<dbReference type="Proteomes" id="UP000243217">
    <property type="component" value="Unassembled WGS sequence"/>
</dbReference>
<protein>
    <submittedName>
        <fullName evidence="2">Uncharacterized protein</fullName>
    </submittedName>
</protein>
<name>A0A1V9ZDC6_9STRA</name>
<proteinExistence type="predicted"/>
<gene>
    <name evidence="2" type="ORF">THRCLA_22064</name>
</gene>
<keyword evidence="1" id="KW-1133">Transmembrane helix</keyword>
<evidence type="ECO:0000256" key="1">
    <source>
        <dbReference type="SAM" id="Phobius"/>
    </source>
</evidence>
<feature type="transmembrane region" description="Helical" evidence="1">
    <location>
        <begin position="54"/>
        <end position="74"/>
    </location>
</feature>
<organism evidence="2 3">
    <name type="scientific">Thraustotheca clavata</name>
    <dbReference type="NCBI Taxonomy" id="74557"/>
    <lineage>
        <taxon>Eukaryota</taxon>
        <taxon>Sar</taxon>
        <taxon>Stramenopiles</taxon>
        <taxon>Oomycota</taxon>
        <taxon>Saprolegniomycetes</taxon>
        <taxon>Saprolegniales</taxon>
        <taxon>Achlyaceae</taxon>
        <taxon>Thraustotheca</taxon>
    </lineage>
</organism>
<sequence length="118" mass="13423">MFDQIVGLVPWTKQREFNYNLWLLTTPSLASPKVTQLPADEIIVSNWHIWNQRMWIVVGTVYIVAAIYTSASYLDVAQVNWAFGQDLICLAPTYSKRTGLYALNAPVGSYRLDQPNSK</sequence>
<evidence type="ECO:0000313" key="2">
    <source>
        <dbReference type="EMBL" id="OQR95850.1"/>
    </source>
</evidence>
<keyword evidence="1" id="KW-0472">Membrane</keyword>
<keyword evidence="3" id="KW-1185">Reference proteome</keyword>